<dbReference type="STRING" id="589385.SAMN05421504_1011481"/>
<dbReference type="InterPro" id="IPR050237">
    <property type="entry name" value="ATP-dep_AMP-bd_enzyme"/>
</dbReference>
<dbReference type="InterPro" id="IPR042099">
    <property type="entry name" value="ANL_N_sf"/>
</dbReference>
<keyword evidence="4" id="KW-1185">Reference proteome</keyword>
<evidence type="ECO:0000313" key="3">
    <source>
        <dbReference type="EMBL" id="SDW77850.1"/>
    </source>
</evidence>
<evidence type="ECO:0000259" key="2">
    <source>
        <dbReference type="Pfam" id="PF13193"/>
    </source>
</evidence>
<dbReference type="GO" id="GO:0016878">
    <property type="term" value="F:acid-thiol ligase activity"/>
    <property type="evidence" value="ECO:0007669"/>
    <property type="project" value="UniProtKB-ARBA"/>
</dbReference>
<dbReference type="Proteomes" id="UP000199515">
    <property type="component" value="Unassembled WGS sequence"/>
</dbReference>
<dbReference type="InterPro" id="IPR025110">
    <property type="entry name" value="AMP-bd_C"/>
</dbReference>
<proteinExistence type="predicted"/>
<accession>A0A1H2WB73</accession>
<dbReference type="PANTHER" id="PTHR43767:SF1">
    <property type="entry name" value="NONRIBOSOMAL PEPTIDE SYNTHASE PES1 (EUROFUNG)-RELATED"/>
    <property type="match status" value="1"/>
</dbReference>
<dbReference type="EMBL" id="FNON01000001">
    <property type="protein sequence ID" value="SDW77850.1"/>
    <property type="molecule type" value="Genomic_DNA"/>
</dbReference>
<dbReference type="InterPro" id="IPR045851">
    <property type="entry name" value="AMP-bd_C_sf"/>
</dbReference>
<dbReference type="Gene3D" id="3.40.50.12780">
    <property type="entry name" value="N-terminal domain of ligase-like"/>
    <property type="match status" value="1"/>
</dbReference>
<dbReference type="SUPFAM" id="SSF56801">
    <property type="entry name" value="Acetyl-CoA synthetase-like"/>
    <property type="match status" value="1"/>
</dbReference>
<gene>
    <name evidence="3" type="ORF">SAMN05421504_1011481</name>
</gene>
<protein>
    <submittedName>
        <fullName evidence="3">Acyl-CoA synthetase (AMP-forming)/AMP-acid ligase II</fullName>
    </submittedName>
</protein>
<dbReference type="Pfam" id="PF00501">
    <property type="entry name" value="AMP-binding"/>
    <property type="match status" value="1"/>
</dbReference>
<dbReference type="RefSeq" id="WP_143047001.1">
    <property type="nucleotide sequence ID" value="NZ_FNON01000001.1"/>
</dbReference>
<reference evidence="3 4" key="1">
    <citation type="submission" date="2016-10" db="EMBL/GenBank/DDBJ databases">
        <authorList>
            <person name="de Groot N.N."/>
        </authorList>
    </citation>
    <scope>NUCLEOTIDE SEQUENCE [LARGE SCALE GENOMIC DNA]</scope>
    <source>
        <strain evidence="3 4">CPCC 202699</strain>
    </source>
</reference>
<keyword evidence="3" id="KW-0436">Ligase</keyword>
<dbReference type="Pfam" id="PF13193">
    <property type="entry name" value="AMP-binding_C"/>
    <property type="match status" value="1"/>
</dbReference>
<name>A0A1H2WB73_9PSEU</name>
<organism evidence="3 4">
    <name type="scientific">Amycolatopsis xylanica</name>
    <dbReference type="NCBI Taxonomy" id="589385"/>
    <lineage>
        <taxon>Bacteria</taxon>
        <taxon>Bacillati</taxon>
        <taxon>Actinomycetota</taxon>
        <taxon>Actinomycetes</taxon>
        <taxon>Pseudonocardiales</taxon>
        <taxon>Pseudonocardiaceae</taxon>
        <taxon>Amycolatopsis</taxon>
    </lineage>
</organism>
<dbReference type="InterPro" id="IPR000873">
    <property type="entry name" value="AMP-dep_synth/lig_dom"/>
</dbReference>
<evidence type="ECO:0000313" key="4">
    <source>
        <dbReference type="Proteomes" id="UP000199515"/>
    </source>
</evidence>
<dbReference type="Gene3D" id="3.30.300.30">
    <property type="match status" value="1"/>
</dbReference>
<dbReference type="PANTHER" id="PTHR43767">
    <property type="entry name" value="LONG-CHAIN-FATTY-ACID--COA LIGASE"/>
    <property type="match status" value="1"/>
</dbReference>
<feature type="domain" description="AMP-dependent synthetase/ligase" evidence="1">
    <location>
        <begin position="7"/>
        <end position="349"/>
    </location>
</feature>
<dbReference type="OrthoDB" id="9803968at2"/>
<dbReference type="AlphaFoldDB" id="A0A1H2WB73"/>
<feature type="domain" description="AMP-binding enzyme C-terminal" evidence="2">
    <location>
        <begin position="399"/>
        <end position="474"/>
    </location>
</feature>
<evidence type="ECO:0000259" key="1">
    <source>
        <dbReference type="Pfam" id="PF00501"/>
    </source>
</evidence>
<sequence>MWLNQILRRNAVRRPDAIALADVRREVTWRDFEREVSALAASLKTKAAPGDRVAMVSDNRLEMIEAYFACAAAGVVAVPVNPALADPEIEYILGSVDPAAAVGDETGRRRLAAVRPGLPVIALDEPFGEAAPVAANADTSVPVAILHTSATTGKPKGVVVDERSFQANALSWLADVGVPDGTVFLNACPLFHGSMVIALDYLAAGTTVYVLDKFTPQGCLRALEARRVTHAFLVPSMVRLLLDCRGLADTDLGTLRLLLHGAAPMPDALAAEATARLGVALQTIYGITEGGGPVVTLRPDDKPGQPPSPGAVCAGTPMLGTAVRIEGAAGPGEIGEIQLAGDGLMHGYWGNEAATAEVLDGGWLNTRDLGCFDEEGHLWIVDRRNDLILRGGQNVYPAEIEHVLRQADWVADVAVVPAASETWGQTPVAFVAPLPGREFDEAGLIGLCVRGLAGYKRPSRFIPITEIPRSAAGKILRPRLRAAAEGDLK</sequence>